<proteinExistence type="predicted"/>
<feature type="region of interest" description="Disordered" evidence="1">
    <location>
        <begin position="229"/>
        <end position="254"/>
    </location>
</feature>
<feature type="signal peptide" evidence="2">
    <location>
        <begin position="1"/>
        <end position="27"/>
    </location>
</feature>
<dbReference type="Proteomes" id="UP000261812">
    <property type="component" value="Chromosome"/>
</dbReference>
<dbReference type="AlphaFoldDB" id="A0A7D6IMW2"/>
<evidence type="ECO:0000256" key="2">
    <source>
        <dbReference type="SAM" id="SignalP"/>
    </source>
</evidence>
<dbReference type="KEGG" id="tsq:D3A95_07140"/>
<dbReference type="PANTHER" id="PTHR21666">
    <property type="entry name" value="PEPTIDASE-RELATED"/>
    <property type="match status" value="1"/>
</dbReference>
<organism evidence="4 5">
    <name type="scientific">Thermosynechococcus sichuanensis E542</name>
    <dbReference type="NCBI Taxonomy" id="2016101"/>
    <lineage>
        <taxon>Bacteria</taxon>
        <taxon>Bacillati</taxon>
        <taxon>Cyanobacteriota</taxon>
        <taxon>Cyanophyceae</taxon>
        <taxon>Acaryochloridales</taxon>
        <taxon>Thermosynechococcaceae</taxon>
        <taxon>Thermosynechococcus</taxon>
        <taxon>Thermosynechococcus sichuanensis</taxon>
    </lineage>
</organism>
<reference evidence="5" key="1">
    <citation type="submission" date="2018-09" db="EMBL/GenBank/DDBJ databases">
        <title>Complete genome sequence of thermophilic cyanobacteria strain Thermosynechococcus elongatus PKUAC-SCTE542.</title>
        <authorList>
            <person name="Liang Y."/>
            <person name="Tang J."/>
            <person name="Daroch M."/>
        </authorList>
    </citation>
    <scope>NUCLEOTIDE SEQUENCE [LARGE SCALE GENOMIC DNA]</scope>
    <source>
        <strain evidence="5">E542</strain>
    </source>
</reference>
<sequence length="422" mass="45101">MLGRSLRSLCSCLPLLGTFALIQPSQALDLTTLAGDRDLGSKDVRSNSLNRPSLFSTETPDPIAEFENLLSADKTELLLGVTQAAWQRTIQTEVSFAPLTLKRPALTLSAFASFDRLSRPSEPTFKVVDRRVRTDSLADLVTQATTSVVASLAIDTPFAMGGSLEQTTTEVEPQSAAGETTQLSQRVAFVNSPAASTSTSTLGPVPFGRASERQRRTTPALFSVQQAPARPALPQPTIASRPQTTTVSAPRPTAVQPIAPPVPVKVARSIVAPPLPSNLDLPPLPNSDRFLPSLTTNFIWPARGVLTSGFGPRWGRMHRGIDIAAPVGTPIYAAAAGVVTYSQWNSGGFGNLVEIRHADGTLTLYAHNHRNLVRVGQYVEQGQQIAEMGSTGRSTGPHVHFEIHPPGQGAVNPMIFLQRSQG</sequence>
<gene>
    <name evidence="4" type="ORF">D3A95_07140</name>
</gene>
<evidence type="ECO:0000256" key="1">
    <source>
        <dbReference type="SAM" id="MobiDB-lite"/>
    </source>
</evidence>
<dbReference type="EMBL" id="CP032152">
    <property type="protein sequence ID" value="QLL29191.1"/>
    <property type="molecule type" value="Genomic_DNA"/>
</dbReference>
<dbReference type="InterPro" id="IPR011055">
    <property type="entry name" value="Dup_hybrid_motif"/>
</dbReference>
<feature type="region of interest" description="Disordered" evidence="1">
    <location>
        <begin position="194"/>
        <end position="213"/>
    </location>
</feature>
<dbReference type="Pfam" id="PF01551">
    <property type="entry name" value="Peptidase_M23"/>
    <property type="match status" value="1"/>
</dbReference>
<protein>
    <submittedName>
        <fullName evidence="4">Peptidoglycan DD-metalloendopeptidase family protein</fullName>
    </submittedName>
</protein>
<evidence type="ECO:0000313" key="4">
    <source>
        <dbReference type="EMBL" id="QLL29191.1"/>
    </source>
</evidence>
<dbReference type="SUPFAM" id="SSF51261">
    <property type="entry name" value="Duplicated hybrid motif"/>
    <property type="match status" value="1"/>
</dbReference>
<dbReference type="CDD" id="cd12797">
    <property type="entry name" value="M23_peptidase"/>
    <property type="match status" value="1"/>
</dbReference>
<accession>A0A7D6IMW2</accession>
<evidence type="ECO:0000259" key="3">
    <source>
        <dbReference type="Pfam" id="PF01551"/>
    </source>
</evidence>
<evidence type="ECO:0000313" key="5">
    <source>
        <dbReference type="Proteomes" id="UP000261812"/>
    </source>
</evidence>
<dbReference type="Gene3D" id="2.70.70.10">
    <property type="entry name" value="Glucose Permease (Domain IIA)"/>
    <property type="match status" value="1"/>
</dbReference>
<dbReference type="PANTHER" id="PTHR21666:SF270">
    <property type="entry name" value="MUREIN HYDROLASE ACTIVATOR ENVC"/>
    <property type="match status" value="1"/>
</dbReference>
<dbReference type="GO" id="GO:0004222">
    <property type="term" value="F:metalloendopeptidase activity"/>
    <property type="evidence" value="ECO:0007669"/>
    <property type="project" value="TreeGrafter"/>
</dbReference>
<feature type="compositionally biased region" description="Polar residues" evidence="1">
    <location>
        <begin position="237"/>
        <end position="248"/>
    </location>
</feature>
<name>A0A7D6IMW2_9CYAN</name>
<feature type="chain" id="PRO_5028438053" evidence="2">
    <location>
        <begin position="28"/>
        <end position="422"/>
    </location>
</feature>
<feature type="domain" description="M23ase beta-sheet core" evidence="3">
    <location>
        <begin position="316"/>
        <end position="413"/>
    </location>
</feature>
<dbReference type="InterPro" id="IPR050570">
    <property type="entry name" value="Cell_wall_metabolism_enzyme"/>
</dbReference>
<keyword evidence="2" id="KW-0732">Signal</keyword>
<dbReference type="InterPro" id="IPR016047">
    <property type="entry name" value="M23ase_b-sheet_dom"/>
</dbReference>
<keyword evidence="5" id="KW-1185">Reference proteome</keyword>